<dbReference type="OrthoDB" id="9806894at2"/>
<comment type="subcellular location">
    <subcellularLocation>
        <location evidence="1">Membrane</location>
        <topology evidence="1">Multi-pass membrane protein</topology>
    </subcellularLocation>
</comment>
<dbReference type="Proteomes" id="UP000246352">
    <property type="component" value="Unassembled WGS sequence"/>
</dbReference>
<dbReference type="InterPro" id="IPR003825">
    <property type="entry name" value="Colicin-V_CvpA"/>
</dbReference>
<keyword evidence="4 5" id="KW-0472">Membrane</keyword>
<sequence length="189" mass="20088">MPITILDGIVLGVTLFSAVLAMVRGFSREVLAVASWAAAAAAAYFLYPYLLPFALKYTSSEKIALIGSAAVIFLVALIIVSYITMRIADFIIDSRIGALDRTLGFVFGAARGVLLVVVAMLFFNWLVAAPKQPEWVSNAKSKPLLDSLGAKLVNMLPDDADATILDRLKGLGNSDEAPTPAEEVPATNG</sequence>
<evidence type="ECO:0000313" key="7">
    <source>
        <dbReference type="Proteomes" id="UP000246352"/>
    </source>
</evidence>
<keyword evidence="7" id="KW-1185">Reference proteome</keyword>
<protein>
    <submittedName>
        <fullName evidence="6">Membrane protein required for colicin V production</fullName>
    </submittedName>
</protein>
<proteinExistence type="predicted"/>
<dbReference type="PANTHER" id="PTHR36926">
    <property type="entry name" value="COLICIN V PRODUCTION PROTEIN"/>
    <property type="match status" value="1"/>
</dbReference>
<reference evidence="6 7" key="1">
    <citation type="submission" date="2018-05" db="EMBL/GenBank/DDBJ databases">
        <title>Genomic Encyclopedia of Type Strains, Phase IV (KMG-IV): sequencing the most valuable type-strain genomes for metagenomic binning, comparative biology and taxonomic classification.</title>
        <authorList>
            <person name="Goeker M."/>
        </authorList>
    </citation>
    <scope>NUCLEOTIDE SEQUENCE [LARGE SCALE GENOMIC DNA]</scope>
    <source>
        <strain evidence="6 7">DSM 16791</strain>
    </source>
</reference>
<keyword evidence="2 5" id="KW-0812">Transmembrane</keyword>
<evidence type="ECO:0000256" key="4">
    <source>
        <dbReference type="ARBA" id="ARBA00023136"/>
    </source>
</evidence>
<evidence type="ECO:0000256" key="2">
    <source>
        <dbReference type="ARBA" id="ARBA00022692"/>
    </source>
</evidence>
<dbReference type="Pfam" id="PF02674">
    <property type="entry name" value="Colicin_V"/>
    <property type="match status" value="1"/>
</dbReference>
<feature type="transmembrane region" description="Helical" evidence="5">
    <location>
        <begin position="103"/>
        <end position="127"/>
    </location>
</feature>
<evidence type="ECO:0000256" key="3">
    <source>
        <dbReference type="ARBA" id="ARBA00022989"/>
    </source>
</evidence>
<dbReference type="PANTHER" id="PTHR36926:SF1">
    <property type="entry name" value="COLICIN V PRODUCTION PROTEIN"/>
    <property type="match status" value="1"/>
</dbReference>
<comment type="caution">
    <text evidence="6">The sequence shown here is derived from an EMBL/GenBank/DDBJ whole genome shotgun (WGS) entry which is preliminary data.</text>
</comment>
<dbReference type="InterPro" id="IPR052719">
    <property type="entry name" value="CvpA-like"/>
</dbReference>
<dbReference type="GO" id="GO:0009403">
    <property type="term" value="P:toxin biosynthetic process"/>
    <property type="evidence" value="ECO:0007669"/>
    <property type="project" value="InterPro"/>
</dbReference>
<evidence type="ECO:0000256" key="5">
    <source>
        <dbReference type="SAM" id="Phobius"/>
    </source>
</evidence>
<feature type="transmembrane region" description="Helical" evidence="5">
    <location>
        <begin position="6"/>
        <end position="23"/>
    </location>
</feature>
<gene>
    <name evidence="6" type="ORF">DFR52_10420</name>
</gene>
<feature type="transmembrane region" description="Helical" evidence="5">
    <location>
        <begin position="63"/>
        <end position="83"/>
    </location>
</feature>
<dbReference type="EMBL" id="QGTR01000004">
    <property type="protein sequence ID" value="PWV98731.1"/>
    <property type="molecule type" value="Genomic_DNA"/>
</dbReference>
<dbReference type="RefSeq" id="WP_110032919.1">
    <property type="nucleotide sequence ID" value="NZ_QGTR01000004.1"/>
</dbReference>
<accession>A0A317PEX4</accession>
<evidence type="ECO:0000256" key="1">
    <source>
        <dbReference type="ARBA" id="ARBA00004141"/>
    </source>
</evidence>
<dbReference type="AlphaFoldDB" id="A0A317PEX4"/>
<keyword evidence="3 5" id="KW-1133">Transmembrane helix</keyword>
<feature type="transmembrane region" description="Helical" evidence="5">
    <location>
        <begin position="30"/>
        <end position="51"/>
    </location>
</feature>
<organism evidence="6 7">
    <name type="scientific">Hoeflea marina</name>
    <dbReference type="NCBI Taxonomy" id="274592"/>
    <lineage>
        <taxon>Bacteria</taxon>
        <taxon>Pseudomonadati</taxon>
        <taxon>Pseudomonadota</taxon>
        <taxon>Alphaproteobacteria</taxon>
        <taxon>Hyphomicrobiales</taxon>
        <taxon>Rhizobiaceae</taxon>
        <taxon>Hoeflea</taxon>
    </lineage>
</organism>
<name>A0A317PEX4_9HYPH</name>
<evidence type="ECO:0000313" key="6">
    <source>
        <dbReference type="EMBL" id="PWV98731.1"/>
    </source>
</evidence>
<dbReference type="GO" id="GO:0016020">
    <property type="term" value="C:membrane"/>
    <property type="evidence" value="ECO:0007669"/>
    <property type="project" value="UniProtKB-SubCell"/>
</dbReference>